<dbReference type="InterPro" id="IPR040042">
    <property type="entry name" value="Branching_enz_MT3115-like"/>
</dbReference>
<dbReference type="EMBL" id="BART01014762">
    <property type="protein sequence ID" value="GAG76952.1"/>
    <property type="molecule type" value="Genomic_DNA"/>
</dbReference>
<reference evidence="4" key="1">
    <citation type="journal article" date="2014" name="Front. Microbiol.">
        <title>High frequency of phylogenetically diverse reductive dehalogenase-homologous genes in deep subseafloor sedimentary metagenomes.</title>
        <authorList>
            <person name="Kawai M."/>
            <person name="Futagami T."/>
            <person name="Toyoda A."/>
            <person name="Takaki Y."/>
            <person name="Nishi S."/>
            <person name="Hori S."/>
            <person name="Arai W."/>
            <person name="Tsubouchi T."/>
            <person name="Morono Y."/>
            <person name="Uchiyama I."/>
            <person name="Ito T."/>
            <person name="Fujiyama A."/>
            <person name="Inagaki F."/>
            <person name="Takami H."/>
        </authorList>
    </citation>
    <scope>NUCLEOTIDE SEQUENCE</scope>
    <source>
        <strain evidence="4">Expedition CK06-06</strain>
    </source>
</reference>
<accession>X1B6R7</accession>
<evidence type="ECO:0000256" key="2">
    <source>
        <dbReference type="ARBA" id="ARBA00023277"/>
    </source>
</evidence>
<keyword evidence="2" id="KW-0119">Carbohydrate metabolism</keyword>
<evidence type="ECO:0000259" key="3">
    <source>
        <dbReference type="Pfam" id="PF03065"/>
    </source>
</evidence>
<comment type="similarity">
    <text evidence="1">Belongs to the glycosyl hydrolase 57 family.</text>
</comment>
<dbReference type="AlphaFoldDB" id="X1B6R7"/>
<dbReference type="GO" id="GO:0003844">
    <property type="term" value="F:1,4-alpha-glucan branching enzyme activity"/>
    <property type="evidence" value="ECO:0007669"/>
    <property type="project" value="InterPro"/>
</dbReference>
<dbReference type="PANTHER" id="PTHR41695">
    <property type="entry name" value="1,4-ALPHA-GLUCAN BRANCHING ENZYME RV3031-RELATED"/>
    <property type="match status" value="1"/>
</dbReference>
<evidence type="ECO:0000256" key="1">
    <source>
        <dbReference type="ARBA" id="ARBA00006821"/>
    </source>
</evidence>
<dbReference type="InterPro" id="IPR027291">
    <property type="entry name" value="Glyco_hydro_38_N_sf"/>
</dbReference>
<dbReference type="GO" id="GO:0005576">
    <property type="term" value="C:extracellular region"/>
    <property type="evidence" value="ECO:0007669"/>
    <property type="project" value="TreeGrafter"/>
</dbReference>
<dbReference type="SUPFAM" id="SSF88713">
    <property type="entry name" value="Glycoside hydrolase/deacetylase"/>
    <property type="match status" value="1"/>
</dbReference>
<feature type="domain" description="Glycoside hydrolase family 57 N-terminal" evidence="3">
    <location>
        <begin position="32"/>
        <end position="107"/>
    </location>
</feature>
<gene>
    <name evidence="4" type="ORF">S01H4_29164</name>
</gene>
<dbReference type="GO" id="GO:0030979">
    <property type="term" value="P:alpha-glucan biosynthetic process"/>
    <property type="evidence" value="ECO:0007669"/>
    <property type="project" value="InterPro"/>
</dbReference>
<dbReference type="InterPro" id="IPR011330">
    <property type="entry name" value="Glyco_hydro/deAcase_b/a-brl"/>
</dbReference>
<feature type="non-terminal residue" evidence="4">
    <location>
        <position position="109"/>
    </location>
</feature>
<evidence type="ECO:0000313" key="4">
    <source>
        <dbReference type="EMBL" id="GAG76952.1"/>
    </source>
</evidence>
<dbReference type="InterPro" id="IPR004300">
    <property type="entry name" value="Glyco_hydro_57_N"/>
</dbReference>
<proteinExistence type="inferred from homology"/>
<name>X1B6R7_9ZZZZ</name>
<comment type="caution">
    <text evidence="4">The sequence shown here is derived from an EMBL/GenBank/DDBJ whole genome shotgun (WGS) entry which is preliminary data.</text>
</comment>
<dbReference type="Gene3D" id="3.20.110.10">
    <property type="entry name" value="Glycoside hydrolase 38, N terminal domain"/>
    <property type="match status" value="1"/>
</dbReference>
<sequence>EIYRLKDDKNYLPLARFYNSKFKEDKTFFINFLNYNVINGYRHFFDLGKLEIITSCATHGFLPLLSTNPQTVEVQISVAVDNHIKHFGKPPNGIWLPECAYYKGIDEGL</sequence>
<organism evidence="4">
    <name type="scientific">marine sediment metagenome</name>
    <dbReference type="NCBI Taxonomy" id="412755"/>
    <lineage>
        <taxon>unclassified sequences</taxon>
        <taxon>metagenomes</taxon>
        <taxon>ecological metagenomes</taxon>
    </lineage>
</organism>
<feature type="non-terminal residue" evidence="4">
    <location>
        <position position="1"/>
    </location>
</feature>
<protein>
    <recommendedName>
        <fullName evidence="3">Glycoside hydrolase family 57 N-terminal domain-containing protein</fullName>
    </recommendedName>
</protein>
<dbReference type="Pfam" id="PF03065">
    <property type="entry name" value="Glyco_hydro_57"/>
    <property type="match status" value="1"/>
</dbReference>
<dbReference type="PANTHER" id="PTHR41695:SF1">
    <property type="entry name" value="1,4-ALPHA-GLUCAN BRANCHING ENZYME TK1436"/>
    <property type="match status" value="1"/>
</dbReference>